<evidence type="ECO:0000256" key="2">
    <source>
        <dbReference type="ARBA" id="ARBA00006278"/>
    </source>
</evidence>
<sequence length="649" mass="72106">MSHNHGGGGGGGGMGGGMAMGTALFQETNIHLAQSFWLRRCRSESVQFPTRPSNRITQIWATATAIVREAGHPQLYIPVRGLRWATPPPLGRVLVLLAYWAVIVYMMADGAVVKDAYFWERIGFRNAWVTLMQMPLVFLLAMKANPVSLIAGVSHERLNWLHRWVGRTMFVTATVHGFHFWTEWVRADFVEAQLRILPSIKYGLGAWGLLVWTFLVGVRPLRGMAYELFVAQHVLTAAVFLWLVYVHIPDYAQQYLWFSVALICFDRLARWAFLAWQNTRLRPNRSTCKGMRRLGHEVQFRAVGPSTTVLTIKDVHFSWKAGQYLYLWLPRIGPLEAHPYTIACAHQLQDTCVCNSIQLVIRSHGGFSKRLHRYAQKALESSSSSSSSSSGGKKETLTGFVMGPYGAPPRWDIYETMVLISASTGASFTLPILESIVQSRRRGCTTRVEFVLLACQGEEIEFYTRRLRASMDRAQQAGLELRVHIAITRSGKAREGEASAAVLLCPDEVGDDNDDDDEHRGGSSGKSFSPFSVQPHRRVPSDGSVDGECCREKGAARDPEKGDEVPLTSRARSGSMAGMVTEYYSRPDLEELIREPVEASGGETSVVVCGGQSLTSSVRNCVAALSDERAVHKGTGAQGIHLFVEEYSF</sequence>
<dbReference type="InterPro" id="IPR017927">
    <property type="entry name" value="FAD-bd_FR_type"/>
</dbReference>
<accession>A0A066X7A5</accession>
<evidence type="ECO:0000256" key="7">
    <source>
        <dbReference type="ARBA" id="ARBA00022982"/>
    </source>
</evidence>
<keyword evidence="7" id="KW-0249">Electron transport</keyword>
<dbReference type="Pfam" id="PF01794">
    <property type="entry name" value="Ferric_reduct"/>
    <property type="match status" value="1"/>
</dbReference>
<proteinExistence type="inferred from homology"/>
<dbReference type="InterPro" id="IPR039261">
    <property type="entry name" value="FNR_nucleotide-bd"/>
</dbReference>
<comment type="similarity">
    <text evidence="2">Belongs to the ferric reductase (FRE) family.</text>
</comment>
<evidence type="ECO:0000256" key="9">
    <source>
        <dbReference type="ARBA" id="ARBA00023002"/>
    </source>
</evidence>
<dbReference type="AlphaFoldDB" id="A0A066X7A5"/>
<evidence type="ECO:0000256" key="11">
    <source>
        <dbReference type="ARBA" id="ARBA00023136"/>
    </source>
</evidence>
<dbReference type="STRING" id="1173701.A0A066X7A5"/>
<dbReference type="GO" id="GO:0006879">
    <property type="term" value="P:intracellular iron ion homeostasis"/>
    <property type="evidence" value="ECO:0007669"/>
    <property type="project" value="TreeGrafter"/>
</dbReference>
<dbReference type="GO" id="GO:0052851">
    <property type="term" value="F:ferric-chelate reductase (NADPH) activity"/>
    <property type="evidence" value="ECO:0007669"/>
    <property type="project" value="UniProtKB-EC"/>
</dbReference>
<evidence type="ECO:0000256" key="3">
    <source>
        <dbReference type="ARBA" id="ARBA00012668"/>
    </source>
</evidence>
<gene>
    <name evidence="17" type="ORF">CSUB01_06925</name>
</gene>
<feature type="transmembrane region" description="Helical" evidence="15">
    <location>
        <begin position="202"/>
        <end position="221"/>
    </location>
</feature>
<dbReference type="PROSITE" id="PS51384">
    <property type="entry name" value="FAD_FR"/>
    <property type="match status" value="1"/>
</dbReference>
<dbReference type="PANTHER" id="PTHR32361">
    <property type="entry name" value="FERRIC/CUPRIC REDUCTASE TRANSMEMBRANE COMPONENT"/>
    <property type="match status" value="1"/>
</dbReference>
<dbReference type="InterPro" id="IPR013112">
    <property type="entry name" value="FAD-bd_8"/>
</dbReference>
<keyword evidence="6 15" id="KW-0812">Transmembrane</keyword>
<dbReference type="Proteomes" id="UP000027238">
    <property type="component" value="Unassembled WGS sequence"/>
</dbReference>
<dbReference type="EC" id="1.16.1.9" evidence="3"/>
<feature type="domain" description="FAD-binding FR-type" evidence="16">
    <location>
        <begin position="281"/>
        <end position="411"/>
    </location>
</feature>
<dbReference type="InterPro" id="IPR017938">
    <property type="entry name" value="Riboflavin_synthase-like_b-brl"/>
</dbReference>
<evidence type="ECO:0000256" key="15">
    <source>
        <dbReference type="SAM" id="Phobius"/>
    </source>
</evidence>
<dbReference type="InterPro" id="IPR013130">
    <property type="entry name" value="Fe3_Rdtase_TM_dom"/>
</dbReference>
<protein>
    <recommendedName>
        <fullName evidence="3">ferric-chelate reductase (NADPH)</fullName>
        <ecNumber evidence="3">1.16.1.9</ecNumber>
    </recommendedName>
</protein>
<organism evidence="17 18">
    <name type="scientific">Colletotrichum sublineola</name>
    <name type="common">Sorghum anthracnose fungus</name>
    <dbReference type="NCBI Taxonomy" id="1173701"/>
    <lineage>
        <taxon>Eukaryota</taxon>
        <taxon>Fungi</taxon>
        <taxon>Dikarya</taxon>
        <taxon>Ascomycota</taxon>
        <taxon>Pezizomycotina</taxon>
        <taxon>Sordariomycetes</taxon>
        <taxon>Hypocreomycetidae</taxon>
        <taxon>Glomerellales</taxon>
        <taxon>Glomerellaceae</taxon>
        <taxon>Colletotrichum</taxon>
        <taxon>Colletotrichum graminicola species complex</taxon>
    </lineage>
</organism>
<evidence type="ECO:0000313" key="17">
    <source>
        <dbReference type="EMBL" id="KDN64822.1"/>
    </source>
</evidence>
<dbReference type="SFLD" id="SFLDG01168">
    <property type="entry name" value="Ferric_reductase_subgroup_(FRE"/>
    <property type="match status" value="1"/>
</dbReference>
<dbReference type="GO" id="GO:0006826">
    <property type="term" value="P:iron ion transport"/>
    <property type="evidence" value="ECO:0007669"/>
    <property type="project" value="TreeGrafter"/>
</dbReference>
<feature type="region of interest" description="Disordered" evidence="14">
    <location>
        <begin position="507"/>
        <end position="568"/>
    </location>
</feature>
<keyword evidence="5" id="KW-1003">Cell membrane</keyword>
<keyword evidence="9" id="KW-0560">Oxidoreductase</keyword>
<evidence type="ECO:0000256" key="13">
    <source>
        <dbReference type="ARBA" id="ARBA00048483"/>
    </source>
</evidence>
<evidence type="ECO:0000256" key="5">
    <source>
        <dbReference type="ARBA" id="ARBA00022475"/>
    </source>
</evidence>
<dbReference type="OrthoDB" id="3944240at2759"/>
<dbReference type="SUPFAM" id="SSF63380">
    <property type="entry name" value="Riboflavin synthase domain-like"/>
    <property type="match status" value="1"/>
</dbReference>
<comment type="subcellular location">
    <subcellularLocation>
        <location evidence="1">Cell membrane</location>
        <topology evidence="1">Multi-pass membrane protein</topology>
    </subcellularLocation>
</comment>
<dbReference type="InterPro" id="IPR051410">
    <property type="entry name" value="Ferric/Cupric_Reductase"/>
</dbReference>
<keyword evidence="8 15" id="KW-1133">Transmembrane helix</keyword>
<evidence type="ECO:0000256" key="12">
    <source>
        <dbReference type="ARBA" id="ARBA00023180"/>
    </source>
</evidence>
<dbReference type="GO" id="GO:0015677">
    <property type="term" value="P:copper ion import"/>
    <property type="evidence" value="ECO:0007669"/>
    <property type="project" value="TreeGrafter"/>
</dbReference>
<feature type="compositionally biased region" description="Basic and acidic residues" evidence="14">
    <location>
        <begin position="548"/>
        <end position="564"/>
    </location>
</feature>
<keyword evidence="4" id="KW-0813">Transport</keyword>
<dbReference type="eggNOG" id="KOG0039">
    <property type="taxonomic scope" value="Eukaryota"/>
</dbReference>
<comment type="catalytic activity">
    <reaction evidence="13">
        <text>2 a Fe(II)-siderophore + NADP(+) + H(+) = 2 a Fe(III)-siderophore + NADPH</text>
        <dbReference type="Rhea" id="RHEA:28795"/>
        <dbReference type="Rhea" id="RHEA-COMP:11342"/>
        <dbReference type="Rhea" id="RHEA-COMP:11344"/>
        <dbReference type="ChEBI" id="CHEBI:15378"/>
        <dbReference type="ChEBI" id="CHEBI:29033"/>
        <dbReference type="ChEBI" id="CHEBI:29034"/>
        <dbReference type="ChEBI" id="CHEBI:57783"/>
        <dbReference type="ChEBI" id="CHEBI:58349"/>
        <dbReference type="EC" id="1.16.1.9"/>
    </reaction>
</comment>
<evidence type="ECO:0000256" key="1">
    <source>
        <dbReference type="ARBA" id="ARBA00004651"/>
    </source>
</evidence>
<evidence type="ECO:0000256" key="14">
    <source>
        <dbReference type="SAM" id="MobiDB-lite"/>
    </source>
</evidence>
<dbReference type="HOGENOM" id="CLU_010365_6_0_1"/>
<evidence type="ECO:0000259" key="16">
    <source>
        <dbReference type="PROSITE" id="PS51384"/>
    </source>
</evidence>
<dbReference type="InterPro" id="IPR013121">
    <property type="entry name" value="Fe_red_NAD-bd_6"/>
</dbReference>
<dbReference type="SFLD" id="SFLDS00052">
    <property type="entry name" value="Ferric_Reductase_Domain"/>
    <property type="match status" value="1"/>
</dbReference>
<dbReference type="Pfam" id="PF08022">
    <property type="entry name" value="FAD_binding_8"/>
    <property type="match status" value="1"/>
</dbReference>
<keyword evidence="12" id="KW-0325">Glycoprotein</keyword>
<evidence type="ECO:0000313" key="18">
    <source>
        <dbReference type="Proteomes" id="UP000027238"/>
    </source>
</evidence>
<evidence type="ECO:0000256" key="6">
    <source>
        <dbReference type="ARBA" id="ARBA00022692"/>
    </source>
</evidence>
<feature type="transmembrane region" description="Helical" evidence="15">
    <location>
        <begin position="164"/>
        <end position="182"/>
    </location>
</feature>
<feature type="transmembrane region" description="Helical" evidence="15">
    <location>
        <begin position="90"/>
        <end position="108"/>
    </location>
</feature>
<comment type="caution">
    <text evidence="17">The sequence shown here is derived from an EMBL/GenBank/DDBJ whole genome shotgun (WGS) entry which is preliminary data.</text>
</comment>
<dbReference type="OMA" id="FWTEWVR"/>
<keyword evidence="18" id="KW-1185">Reference proteome</keyword>
<reference evidence="18" key="1">
    <citation type="journal article" date="2014" name="Genome Announc.">
        <title>Draft genome sequence of Colletotrichum sublineola, a destructive pathogen of cultivated sorghum.</title>
        <authorList>
            <person name="Baroncelli R."/>
            <person name="Sanz-Martin J.M."/>
            <person name="Rech G.E."/>
            <person name="Sukno S.A."/>
            <person name="Thon M.R."/>
        </authorList>
    </citation>
    <scope>NUCLEOTIDE SEQUENCE [LARGE SCALE GENOMIC DNA]</scope>
    <source>
        <strain evidence="18">TX430BB</strain>
    </source>
</reference>
<dbReference type="CDD" id="cd06186">
    <property type="entry name" value="NOX_Duox_like_FAD_NADP"/>
    <property type="match status" value="1"/>
</dbReference>
<feature type="transmembrane region" description="Helical" evidence="15">
    <location>
        <begin position="228"/>
        <end position="248"/>
    </location>
</feature>
<evidence type="ECO:0000256" key="8">
    <source>
        <dbReference type="ARBA" id="ARBA00022989"/>
    </source>
</evidence>
<feature type="transmembrane region" description="Helical" evidence="15">
    <location>
        <begin position="128"/>
        <end position="152"/>
    </location>
</feature>
<dbReference type="Gene3D" id="3.40.50.80">
    <property type="entry name" value="Nucleotide-binding domain of ferredoxin-NADP reductase (FNR) module"/>
    <property type="match status" value="1"/>
</dbReference>
<dbReference type="Pfam" id="PF08030">
    <property type="entry name" value="NAD_binding_6"/>
    <property type="match status" value="1"/>
</dbReference>
<keyword evidence="11 15" id="KW-0472">Membrane</keyword>
<dbReference type="GO" id="GO:0005886">
    <property type="term" value="C:plasma membrane"/>
    <property type="evidence" value="ECO:0007669"/>
    <property type="project" value="UniProtKB-SubCell"/>
</dbReference>
<feature type="compositionally biased region" description="Acidic residues" evidence="14">
    <location>
        <begin position="508"/>
        <end position="517"/>
    </location>
</feature>
<evidence type="ECO:0000256" key="10">
    <source>
        <dbReference type="ARBA" id="ARBA00023065"/>
    </source>
</evidence>
<keyword evidence="10" id="KW-0406">Ion transport</keyword>
<evidence type="ECO:0000256" key="4">
    <source>
        <dbReference type="ARBA" id="ARBA00022448"/>
    </source>
</evidence>
<dbReference type="EMBL" id="JMSE01001093">
    <property type="protein sequence ID" value="KDN64822.1"/>
    <property type="molecule type" value="Genomic_DNA"/>
</dbReference>
<name>A0A066X7A5_COLSU</name>
<dbReference type="PANTHER" id="PTHR32361:SF9">
    <property type="entry name" value="FERRIC REDUCTASE TRANSMEMBRANE COMPONENT 3-RELATED"/>
    <property type="match status" value="1"/>
</dbReference>